<sequence length="132" mass="15229">SQRLEYSFKQLLDEYGESEIPIGHAAERIMRDLAKEDSNLPGIYSPECEYQLSSIFVDTEMSMGRFGTRSTSSLAVRSSGDATFYEVYLEKDVWKEQQMTFDVFAKSSMDDAVVLLIKRYHISVYLNLSCWH</sequence>
<dbReference type="InterPro" id="IPR008551">
    <property type="entry name" value="TANGO2"/>
</dbReference>
<keyword evidence="2" id="KW-1185">Reference proteome</keyword>
<evidence type="ECO:0000313" key="1">
    <source>
        <dbReference type="EMBL" id="WMV14044.1"/>
    </source>
</evidence>
<organism evidence="1 2">
    <name type="scientific">Solanum verrucosum</name>
    <dbReference type="NCBI Taxonomy" id="315347"/>
    <lineage>
        <taxon>Eukaryota</taxon>
        <taxon>Viridiplantae</taxon>
        <taxon>Streptophyta</taxon>
        <taxon>Embryophyta</taxon>
        <taxon>Tracheophyta</taxon>
        <taxon>Spermatophyta</taxon>
        <taxon>Magnoliopsida</taxon>
        <taxon>eudicotyledons</taxon>
        <taxon>Gunneridae</taxon>
        <taxon>Pentapetalae</taxon>
        <taxon>asterids</taxon>
        <taxon>lamiids</taxon>
        <taxon>Solanales</taxon>
        <taxon>Solanaceae</taxon>
        <taxon>Solanoideae</taxon>
        <taxon>Solaneae</taxon>
        <taxon>Solanum</taxon>
    </lineage>
</organism>
<dbReference type="Proteomes" id="UP001234989">
    <property type="component" value="Chromosome 2"/>
</dbReference>
<dbReference type="PANTHER" id="PTHR17985:SF16">
    <property type="entry name" value="TRANSPORT_GOLGI ORGANIZATION-LIKE PROTEIN (DUF833)"/>
    <property type="match status" value="1"/>
</dbReference>
<dbReference type="Pfam" id="PF05742">
    <property type="entry name" value="TANGO2"/>
    <property type="match status" value="1"/>
</dbReference>
<proteinExistence type="predicted"/>
<reference evidence="1" key="1">
    <citation type="submission" date="2023-08" db="EMBL/GenBank/DDBJ databases">
        <title>A de novo genome assembly of Solanum verrucosum Schlechtendal, a Mexican diploid species geographically isolated from the other diploid A-genome species in potato relatives.</title>
        <authorList>
            <person name="Hosaka K."/>
        </authorList>
    </citation>
    <scope>NUCLEOTIDE SEQUENCE</scope>
    <source>
        <tissue evidence="1">Young leaves</tissue>
    </source>
</reference>
<protein>
    <submittedName>
        <fullName evidence="1">Uncharacterized protein</fullName>
    </submittedName>
</protein>
<dbReference type="AlphaFoldDB" id="A0AAF0Q641"/>
<dbReference type="EMBL" id="CP133613">
    <property type="protein sequence ID" value="WMV14044.1"/>
    <property type="molecule type" value="Genomic_DNA"/>
</dbReference>
<name>A0AAF0Q641_SOLVR</name>
<dbReference type="PANTHER" id="PTHR17985">
    <property type="entry name" value="SER/THR-RICH PROTEIN T10 IN DGCR REGION"/>
    <property type="match status" value="1"/>
</dbReference>
<gene>
    <name evidence="1" type="ORF">MTR67_007429</name>
</gene>
<accession>A0AAF0Q641</accession>
<evidence type="ECO:0000313" key="2">
    <source>
        <dbReference type="Proteomes" id="UP001234989"/>
    </source>
</evidence>
<feature type="non-terminal residue" evidence="1">
    <location>
        <position position="1"/>
    </location>
</feature>